<evidence type="ECO:0000256" key="1">
    <source>
        <dbReference type="SAM" id="MobiDB-lite"/>
    </source>
</evidence>
<reference evidence="3" key="1">
    <citation type="submission" date="2012-08" db="EMBL/GenBank/DDBJ databases">
        <authorList>
            <person name="Xu Y.-L."/>
            <person name="He P."/>
            <person name="Zhang L."/>
            <person name="Dong S.-L."/>
            <person name="Li F."/>
        </authorList>
    </citation>
    <scope>NUCLEOTIDE SEQUENCE [LARGE SCALE GENOMIC DNA]</scope>
</reference>
<accession>A0A0K0K616</accession>
<protein>
    <submittedName>
        <fullName evidence="2">DNA polymerase processivity subunit</fullName>
    </submittedName>
</protein>
<evidence type="ECO:0000313" key="2">
    <source>
        <dbReference type="EMBL" id="AGN48351.1"/>
    </source>
</evidence>
<proteinExistence type="predicted"/>
<dbReference type="EMBL" id="JX458824">
    <property type="protein sequence ID" value="AGN48351.1"/>
    <property type="molecule type" value="Genomic_DNA"/>
</dbReference>
<gene>
    <name evidence="2" type="primary">UL42</name>
    <name evidence="2" type="ORF">ILTVK317_ORF39</name>
</gene>
<sequence>MFRRCSETPGKGTNVHTNYVRWKMDLDTATRSKCLLRLTLGKHGISVVSPIAKNMRGILQHSVLAFMNDCIVISCSAPFGMAFLKIKWQLFDSFEYLSDDESILPIMFNNTIHQRPGDLLDFLWDSKKKTVGIPTLATFTISESFKSDETRAVLRLKVCREIEESASCPQNTEISTKFKYSSSDGPPIYLSRSDKACRASLEQYSFNEITKWLSKIPKDNSITVTLTREYVTFSSAEDEQRLTFNAKWFGDQTSIVSSASILSQLCGHEPAPKKRELSSRAIGKKLKEARIIAVHGDKDACPIVVSLSRPGSLKQSLGWLKSGPWGPPCLTFYKDSVNSLGVELSERGGEELAAGIFFLSAFSADGAISEQCHDDSDTAMHEFLAEEERLIQQTTLSHSNSSKKRSLENYEDTDISPSHHPQKRGKLKNGSLARKN</sequence>
<feature type="region of interest" description="Disordered" evidence="1">
    <location>
        <begin position="394"/>
        <end position="436"/>
    </location>
</feature>
<organism evidence="2 3">
    <name type="scientific">Infectious laryngotracheitis virus</name>
    <name type="common">ILTV</name>
    <name type="synonym">Gallid herpesvirus 1</name>
    <dbReference type="NCBI Taxonomy" id="10386"/>
    <lineage>
        <taxon>Viruses</taxon>
        <taxon>Duplodnaviria</taxon>
        <taxon>Heunggongvirae</taxon>
        <taxon>Peploviricota</taxon>
        <taxon>Herviviricetes</taxon>
        <taxon>Herpesvirales</taxon>
        <taxon>Orthoherpesviridae</taxon>
        <taxon>Alphaherpesvirinae</taxon>
        <taxon>Iltovirus</taxon>
        <taxon>Iltovirus gallidalpha1</taxon>
    </lineage>
</organism>
<organismHost>
    <name type="scientific">Gallus gallus</name>
    <name type="common">Chicken</name>
    <dbReference type="NCBI Taxonomy" id="9031"/>
</organismHost>
<name>A0A0K0K616_ILTV</name>
<dbReference type="Proteomes" id="UP000124840">
    <property type="component" value="Segment"/>
</dbReference>
<evidence type="ECO:0000313" key="3">
    <source>
        <dbReference type="Proteomes" id="UP000124840"/>
    </source>
</evidence>